<organism evidence="1 2">
    <name type="scientific">Blastopirellula marina</name>
    <dbReference type="NCBI Taxonomy" id="124"/>
    <lineage>
        <taxon>Bacteria</taxon>
        <taxon>Pseudomonadati</taxon>
        <taxon>Planctomycetota</taxon>
        <taxon>Planctomycetia</taxon>
        <taxon>Pirellulales</taxon>
        <taxon>Pirellulaceae</taxon>
        <taxon>Blastopirellula</taxon>
    </lineage>
</organism>
<protein>
    <submittedName>
        <fullName evidence="1">Uncharacterized protein</fullName>
    </submittedName>
</protein>
<dbReference type="Proteomes" id="UP000239388">
    <property type="component" value="Unassembled WGS sequence"/>
</dbReference>
<proteinExistence type="predicted"/>
<comment type="caution">
    <text evidence="1">The sequence shown here is derived from an EMBL/GenBank/DDBJ whole genome shotgun (WGS) entry which is preliminary data.</text>
</comment>
<sequence>MWKSFPRTNQPSAPWVAQVKFRVDDRTIVRTMGLHVWKNLVGLFPRRHEEGDGRQFPANQAAADRPLRFLVAKKRAAIQSSYEHGPDLEFPP</sequence>
<evidence type="ECO:0000313" key="1">
    <source>
        <dbReference type="EMBL" id="PQO40978.1"/>
    </source>
</evidence>
<dbReference type="EMBL" id="PUIB01000007">
    <property type="protein sequence ID" value="PQO40978.1"/>
    <property type="molecule type" value="Genomic_DNA"/>
</dbReference>
<gene>
    <name evidence="1" type="ORF">C5Y98_05210</name>
</gene>
<dbReference type="AlphaFoldDB" id="A0A2S8G944"/>
<reference evidence="1 2" key="1">
    <citation type="submission" date="2018-02" db="EMBL/GenBank/DDBJ databases">
        <title>Comparative genomes isolates from brazilian mangrove.</title>
        <authorList>
            <person name="Araujo J.E."/>
            <person name="Taketani R.G."/>
            <person name="Silva M.C.P."/>
            <person name="Loureco M.V."/>
            <person name="Andreote F.D."/>
        </authorList>
    </citation>
    <scope>NUCLEOTIDE SEQUENCE [LARGE SCALE GENOMIC DNA]</scope>
    <source>
        <strain evidence="1 2">NAP PRIS-MGV</strain>
    </source>
</reference>
<name>A0A2S8G944_9BACT</name>
<evidence type="ECO:0000313" key="2">
    <source>
        <dbReference type="Proteomes" id="UP000239388"/>
    </source>
</evidence>
<accession>A0A2S8G944</accession>